<organism evidence="1 2">
    <name type="scientific">Lawsonibacter faecis</name>
    <dbReference type="NCBI Taxonomy" id="2763052"/>
    <lineage>
        <taxon>Bacteria</taxon>
        <taxon>Bacillati</taxon>
        <taxon>Bacillota</taxon>
        <taxon>Clostridia</taxon>
        <taxon>Eubacteriales</taxon>
        <taxon>Oscillospiraceae</taxon>
        <taxon>Lawsonibacter</taxon>
    </lineage>
</organism>
<comment type="caution">
    <text evidence="1">The sequence shown here is derived from an EMBL/GenBank/DDBJ whole genome shotgun (WGS) entry which is preliminary data.</text>
</comment>
<dbReference type="InterPro" id="IPR012808">
    <property type="entry name" value="CHP02453"/>
</dbReference>
<reference evidence="1" key="1">
    <citation type="submission" date="2020-08" db="EMBL/GenBank/DDBJ databases">
        <title>Genome public.</title>
        <authorList>
            <person name="Liu C."/>
            <person name="Sun Q."/>
        </authorList>
    </citation>
    <scope>NUCLEOTIDE SEQUENCE</scope>
    <source>
        <strain evidence="1">NSJ-52</strain>
    </source>
</reference>
<dbReference type="Pfam" id="PF09365">
    <property type="entry name" value="DUF2461"/>
    <property type="match status" value="1"/>
</dbReference>
<dbReference type="InterPro" id="IPR015996">
    <property type="entry name" value="UCP028451"/>
</dbReference>
<dbReference type="PIRSF" id="PIRSF028451">
    <property type="entry name" value="UCP028451"/>
    <property type="match status" value="1"/>
</dbReference>
<dbReference type="EMBL" id="JACOPQ010000005">
    <property type="protein sequence ID" value="MBC5736896.1"/>
    <property type="molecule type" value="Genomic_DNA"/>
</dbReference>
<evidence type="ECO:0000313" key="2">
    <source>
        <dbReference type="Proteomes" id="UP000607645"/>
    </source>
</evidence>
<gene>
    <name evidence="1" type="ORF">H8S62_07700</name>
</gene>
<evidence type="ECO:0000313" key="1">
    <source>
        <dbReference type="EMBL" id="MBC5736896.1"/>
    </source>
</evidence>
<dbReference type="Proteomes" id="UP000607645">
    <property type="component" value="Unassembled WGS sequence"/>
</dbReference>
<protein>
    <submittedName>
        <fullName evidence="1">DUF2461 domain-containing protein</fullName>
    </submittedName>
</protein>
<dbReference type="PANTHER" id="PTHR36452">
    <property type="entry name" value="CHROMOSOME 12, WHOLE GENOME SHOTGUN SEQUENCE"/>
    <property type="match status" value="1"/>
</dbReference>
<dbReference type="PANTHER" id="PTHR36452:SF1">
    <property type="entry name" value="DUF2461 DOMAIN-CONTAINING PROTEIN"/>
    <property type="match status" value="1"/>
</dbReference>
<sequence>MFQGFSNETVDFMWGIRFNNEKGWFEAHKDQYKTCFYNPLRELAGTVYEAVDGRYPELGLVSKVSRIYRDARRLHGQGPYKDRLWFSMERPSEDWTGDPVFWFELAPEGYTYGLGYYYARPITMAKFRRRLDTNPKPFEQLVRAFNRQDVFTLDGVDYKRPKGETTPLLAPWYNKKGFNLSAGGENGGVLFTPQLPELLIQGYDSLVPFYRYLISLDSDPDPRDA</sequence>
<name>A0A8J6MCI7_9FIRM</name>
<keyword evidence="2" id="KW-1185">Reference proteome</keyword>
<proteinExistence type="predicted"/>
<dbReference type="RefSeq" id="WP_186918941.1">
    <property type="nucleotide sequence ID" value="NZ_JACOPQ010000005.1"/>
</dbReference>
<dbReference type="AlphaFoldDB" id="A0A8J6MCI7"/>
<accession>A0A8J6MCI7</accession>